<dbReference type="InterPro" id="IPR027417">
    <property type="entry name" value="P-loop_NTPase"/>
</dbReference>
<dbReference type="InterPro" id="IPR005225">
    <property type="entry name" value="Small_GTP-bd"/>
</dbReference>
<dbReference type="Gene3D" id="3.30.70.240">
    <property type="match status" value="1"/>
</dbReference>
<dbReference type="PANTHER" id="PTHR43512">
    <property type="entry name" value="TRANSLATION FACTOR GUF1-RELATED"/>
    <property type="match status" value="1"/>
</dbReference>
<dbReference type="Gene3D" id="2.40.30.10">
    <property type="entry name" value="Translation factors"/>
    <property type="match status" value="1"/>
</dbReference>
<dbReference type="SMART" id="SM00838">
    <property type="entry name" value="EFG_C"/>
    <property type="match status" value="1"/>
</dbReference>
<dbReference type="InterPro" id="IPR041095">
    <property type="entry name" value="EFG_II"/>
</dbReference>
<dbReference type="HAMAP" id="MF_00071">
    <property type="entry name" value="LepA"/>
    <property type="match status" value="1"/>
</dbReference>
<dbReference type="SUPFAM" id="SSF54980">
    <property type="entry name" value="EF-G C-terminal domain-like"/>
    <property type="match status" value="2"/>
</dbReference>
<accession>A0A1G2NYX4</accession>
<feature type="binding site" evidence="7">
    <location>
        <begin position="16"/>
        <end position="21"/>
    </location>
    <ligand>
        <name>GTP</name>
        <dbReference type="ChEBI" id="CHEBI:37565"/>
    </ligand>
</feature>
<dbReference type="Pfam" id="PF00009">
    <property type="entry name" value="GTP_EFTU"/>
    <property type="match status" value="2"/>
</dbReference>
<keyword evidence="9" id="KW-0251">Elongation factor</keyword>
<evidence type="ECO:0000256" key="3">
    <source>
        <dbReference type="ARBA" id="ARBA00022801"/>
    </source>
</evidence>
<dbReference type="PROSITE" id="PS51722">
    <property type="entry name" value="G_TR_2"/>
    <property type="match status" value="1"/>
</dbReference>
<dbReference type="InterPro" id="IPR038363">
    <property type="entry name" value="LepA_C_sf"/>
</dbReference>
<keyword evidence="6 7" id="KW-0472">Membrane</keyword>
<dbReference type="GO" id="GO:0003746">
    <property type="term" value="F:translation elongation factor activity"/>
    <property type="evidence" value="ECO:0007669"/>
    <property type="project" value="UniProtKB-UniRule"/>
</dbReference>
<dbReference type="GO" id="GO:0045727">
    <property type="term" value="P:positive regulation of translation"/>
    <property type="evidence" value="ECO:0007669"/>
    <property type="project" value="UniProtKB-UniRule"/>
</dbReference>
<dbReference type="AlphaFoldDB" id="A0A1G2NYX4"/>
<comment type="subcellular location">
    <subcellularLocation>
        <location evidence="7">Cell membrane</location>
        <topology evidence="7">Peripheral membrane protein</topology>
        <orientation evidence="7">Cytoplasmic side</orientation>
    </subcellularLocation>
</comment>
<dbReference type="InterPro" id="IPR013842">
    <property type="entry name" value="LepA_CTD"/>
</dbReference>
<proteinExistence type="inferred from homology"/>
<comment type="catalytic activity">
    <reaction evidence="7">
        <text>GTP + H2O = GDP + phosphate + H(+)</text>
        <dbReference type="Rhea" id="RHEA:19669"/>
        <dbReference type="ChEBI" id="CHEBI:15377"/>
        <dbReference type="ChEBI" id="CHEBI:15378"/>
        <dbReference type="ChEBI" id="CHEBI:37565"/>
        <dbReference type="ChEBI" id="CHEBI:43474"/>
        <dbReference type="ChEBI" id="CHEBI:58189"/>
        <dbReference type="EC" id="3.6.5.n1"/>
    </reaction>
</comment>
<comment type="similarity">
    <text evidence="1 7">Belongs to the TRAFAC class translation factor GTPase superfamily. Classic translation factor GTPase family. LepA subfamily.</text>
</comment>
<comment type="caution">
    <text evidence="9">The sequence shown here is derived from an EMBL/GenBank/DDBJ whole genome shotgun (WGS) entry which is preliminary data.</text>
</comment>
<dbReference type="EMBL" id="MHSH01000033">
    <property type="protein sequence ID" value="OHA41270.1"/>
    <property type="molecule type" value="Genomic_DNA"/>
</dbReference>
<protein>
    <recommendedName>
        <fullName evidence="7">Elongation factor 4</fullName>
        <shortName evidence="7">EF-4</shortName>
        <ecNumber evidence="7">3.6.5.n1</ecNumber>
    </recommendedName>
    <alternativeName>
        <fullName evidence="7">Ribosomal back-translocase LepA</fullName>
    </alternativeName>
</protein>
<keyword evidence="4 7" id="KW-0648">Protein biosynthesis</keyword>
<keyword evidence="5 7" id="KW-0342">GTP-binding</keyword>
<evidence type="ECO:0000313" key="10">
    <source>
        <dbReference type="Proteomes" id="UP000176429"/>
    </source>
</evidence>
<dbReference type="NCBIfam" id="TIGR01393">
    <property type="entry name" value="lepA"/>
    <property type="match status" value="1"/>
</dbReference>
<evidence type="ECO:0000313" key="9">
    <source>
        <dbReference type="EMBL" id="OHA41270.1"/>
    </source>
</evidence>
<dbReference type="InterPro" id="IPR031157">
    <property type="entry name" value="G_TR_CS"/>
</dbReference>
<dbReference type="InterPro" id="IPR000640">
    <property type="entry name" value="EFG_V-like"/>
</dbReference>
<dbReference type="InterPro" id="IPR006297">
    <property type="entry name" value="EF-4"/>
</dbReference>
<dbReference type="GO" id="GO:0043022">
    <property type="term" value="F:ribosome binding"/>
    <property type="evidence" value="ECO:0007669"/>
    <property type="project" value="UniProtKB-UniRule"/>
</dbReference>
<evidence type="ECO:0000256" key="4">
    <source>
        <dbReference type="ARBA" id="ARBA00022917"/>
    </source>
</evidence>
<dbReference type="InterPro" id="IPR035647">
    <property type="entry name" value="EFG_III/V"/>
</dbReference>
<evidence type="ECO:0000256" key="1">
    <source>
        <dbReference type="ARBA" id="ARBA00005454"/>
    </source>
</evidence>
<dbReference type="SUPFAM" id="SSF50447">
    <property type="entry name" value="Translation proteins"/>
    <property type="match status" value="1"/>
</dbReference>
<keyword evidence="7" id="KW-1003">Cell membrane</keyword>
<organism evidence="9 10">
    <name type="scientific">Candidatus Taylorbacteria bacterium RIFCSPLOWO2_02_FULL_46_40</name>
    <dbReference type="NCBI Taxonomy" id="1802329"/>
    <lineage>
        <taxon>Bacteria</taxon>
        <taxon>Candidatus Tayloriibacteriota</taxon>
    </lineage>
</organism>
<dbReference type="Gene3D" id="3.30.70.870">
    <property type="entry name" value="Elongation Factor G (Translational Gtpase), domain 3"/>
    <property type="match status" value="1"/>
</dbReference>
<dbReference type="InterPro" id="IPR026350">
    <property type="entry name" value="GxxExxY"/>
</dbReference>
<dbReference type="Proteomes" id="UP000176429">
    <property type="component" value="Unassembled WGS sequence"/>
</dbReference>
<dbReference type="Pfam" id="PF06421">
    <property type="entry name" value="LepA_C"/>
    <property type="match status" value="1"/>
</dbReference>
<feature type="domain" description="Tr-type G" evidence="8">
    <location>
        <begin position="4"/>
        <end position="351"/>
    </location>
</feature>
<reference evidence="9 10" key="1">
    <citation type="journal article" date="2016" name="Nat. Commun.">
        <title>Thousands of microbial genomes shed light on interconnected biogeochemical processes in an aquifer system.</title>
        <authorList>
            <person name="Anantharaman K."/>
            <person name="Brown C.T."/>
            <person name="Hug L.A."/>
            <person name="Sharon I."/>
            <person name="Castelle C.J."/>
            <person name="Probst A.J."/>
            <person name="Thomas B.C."/>
            <person name="Singh A."/>
            <person name="Wilkins M.J."/>
            <person name="Karaoz U."/>
            <person name="Brodie E.L."/>
            <person name="Williams K.H."/>
            <person name="Hubbard S.S."/>
            <person name="Banfield J.F."/>
        </authorList>
    </citation>
    <scope>NUCLEOTIDE SEQUENCE [LARGE SCALE GENOMIC DNA]</scope>
</reference>
<dbReference type="InterPro" id="IPR009000">
    <property type="entry name" value="Transl_B-barrel_sf"/>
</dbReference>
<keyword evidence="2 7" id="KW-0547">Nucleotide-binding</keyword>
<evidence type="ECO:0000256" key="7">
    <source>
        <dbReference type="HAMAP-Rule" id="MF_00071"/>
    </source>
</evidence>
<dbReference type="Pfam" id="PF14492">
    <property type="entry name" value="EFG_III"/>
    <property type="match status" value="1"/>
</dbReference>
<dbReference type="Pfam" id="PF13366">
    <property type="entry name" value="PDDEXK_3"/>
    <property type="match status" value="1"/>
</dbReference>
<gene>
    <name evidence="7" type="primary">lepA</name>
    <name evidence="9" type="ORF">A3H68_02705</name>
</gene>
<dbReference type="NCBIfam" id="TIGR00231">
    <property type="entry name" value="small_GTP"/>
    <property type="match status" value="1"/>
</dbReference>
<dbReference type="NCBIfam" id="TIGR04256">
    <property type="entry name" value="GxxExxY"/>
    <property type="match status" value="1"/>
</dbReference>
<dbReference type="PANTHER" id="PTHR43512:SF4">
    <property type="entry name" value="TRANSLATION FACTOR GUF1 HOMOLOG, CHLOROPLASTIC"/>
    <property type="match status" value="1"/>
</dbReference>
<sequence>MALENIRNFAIIAHIDHGKSTLADRFLEITKTVESRKMSEQFLDSMELEKERGITIKMKPVRMVWSPNHTDRGLSAEATRNSQNRPEDLLYKDLTCKIRGIMFNVRKNLGLGHKEQIYQNAIELEFKKSGIYFESKKNISIMYEGSKIGMYQPDFVVENKIIIELKALPEIGRPQIEQVWGYLKGCEYKLALLINFGSNDLEIRRIVYDIARANGPASSALSPRFSAGVSDQIEPDFYVLNLIDTPGHIDFAYEVSRSLKAIEGVILLIDATQGVQAQTLSTLGMAREEGVVIIPAVSKIDSPLARANEVKEEISRVLKCDLGDILEVSGKTGQGVPELLKAVIEKVPPPQLHRFDKKVGSDSLESAVLRDGKEESLQALIFDFQYSNHTGVILFVRVFGGTAARGGNFRLIAGKKDFSAIEVGYFHPDEVACENILPGEIGYIVTGIKEPGVAKVGDTVTTVKSPSDGLSGYLIPRPVVWASVFPGEERDFEAMRHALSKLRLSDSSLSFEEESSGTLGRGFRCGFLGMLHMEIVIERLRREHNLEPIVTMPSVNFEVTDRNGKMSVIYSPAKFPEYGAEYTVREPWASLEIISPPDYLGVVMNLLFEHEAEVGDSQTLSETHALVKAKLPLRELMRNFFDEIKSATSGYASFSYVIDDMRDSDIIRLDAVLVGEVMPAFARVVSRKRMQEEAEALVEKLFKVLPRQLFTVKIQARALGRILSSRTISALKKDVTGYLYGGDITRKRKLWEKQKKGKKRLQESAKLNIPHHVFLEMVKR</sequence>
<dbReference type="PROSITE" id="PS00301">
    <property type="entry name" value="G_TR_1"/>
    <property type="match status" value="1"/>
</dbReference>
<comment type="function">
    <text evidence="7">Required for accurate and efficient protein synthesis under certain stress conditions. May act as a fidelity factor of the translation reaction, by catalyzing a one-codon backward translocation of tRNAs on improperly translocated ribosomes. Back-translocation proceeds from a post-translocation (POST) complex to a pre-translocation (PRE) complex, thus giving elongation factor G a second chance to translocate the tRNAs correctly. Binds to ribosomes in a GTP-dependent manner.</text>
</comment>
<dbReference type="Gene3D" id="3.30.70.2570">
    <property type="entry name" value="Elongation factor 4, C-terminal domain"/>
    <property type="match status" value="1"/>
</dbReference>
<evidence type="ECO:0000259" key="8">
    <source>
        <dbReference type="PROSITE" id="PS51722"/>
    </source>
</evidence>
<evidence type="ECO:0000256" key="5">
    <source>
        <dbReference type="ARBA" id="ARBA00023134"/>
    </source>
</evidence>
<dbReference type="SUPFAM" id="SSF52540">
    <property type="entry name" value="P-loop containing nucleoside triphosphate hydrolases"/>
    <property type="match status" value="1"/>
</dbReference>
<dbReference type="GO" id="GO:0005525">
    <property type="term" value="F:GTP binding"/>
    <property type="evidence" value="ECO:0007669"/>
    <property type="project" value="UniProtKB-UniRule"/>
</dbReference>
<dbReference type="Pfam" id="PF00679">
    <property type="entry name" value="EFG_C"/>
    <property type="match status" value="1"/>
</dbReference>
<feature type="binding site" evidence="7">
    <location>
        <begin position="298"/>
        <end position="301"/>
    </location>
    <ligand>
        <name>GTP</name>
        <dbReference type="ChEBI" id="CHEBI:37565"/>
    </ligand>
</feature>
<evidence type="ECO:0000256" key="2">
    <source>
        <dbReference type="ARBA" id="ARBA00022741"/>
    </source>
</evidence>
<dbReference type="EC" id="3.6.5.n1" evidence="7"/>
<dbReference type="GO" id="GO:0003924">
    <property type="term" value="F:GTPase activity"/>
    <property type="evidence" value="ECO:0007669"/>
    <property type="project" value="UniProtKB-UniRule"/>
</dbReference>
<name>A0A1G2NYX4_9BACT</name>
<evidence type="ECO:0000256" key="6">
    <source>
        <dbReference type="ARBA" id="ARBA00023136"/>
    </source>
</evidence>
<keyword evidence="3 7" id="KW-0378">Hydrolase</keyword>
<dbReference type="GO" id="GO:0005886">
    <property type="term" value="C:plasma membrane"/>
    <property type="evidence" value="ECO:0007669"/>
    <property type="project" value="UniProtKB-SubCell"/>
</dbReference>
<dbReference type="Gene3D" id="3.40.50.300">
    <property type="entry name" value="P-loop containing nucleotide triphosphate hydrolases"/>
    <property type="match status" value="2"/>
</dbReference>
<dbReference type="InterPro" id="IPR000795">
    <property type="entry name" value="T_Tr_GTP-bd_dom"/>
</dbReference>